<organism evidence="2 3">
    <name type="scientific">Drosophila mauritiana</name>
    <name type="common">Fruit fly</name>
    <dbReference type="NCBI Taxonomy" id="7226"/>
    <lineage>
        <taxon>Eukaryota</taxon>
        <taxon>Metazoa</taxon>
        <taxon>Ecdysozoa</taxon>
        <taxon>Arthropoda</taxon>
        <taxon>Hexapoda</taxon>
        <taxon>Insecta</taxon>
        <taxon>Pterygota</taxon>
        <taxon>Neoptera</taxon>
        <taxon>Endopterygota</taxon>
        <taxon>Diptera</taxon>
        <taxon>Brachycera</taxon>
        <taxon>Muscomorpha</taxon>
        <taxon>Ephydroidea</taxon>
        <taxon>Drosophilidae</taxon>
        <taxon>Drosophila</taxon>
        <taxon>Sophophora</taxon>
    </lineage>
</organism>
<evidence type="ECO:0000313" key="3">
    <source>
        <dbReference type="RefSeq" id="XP_033166158.1"/>
    </source>
</evidence>
<dbReference type="PANTHER" id="PTHR21357">
    <property type="entry name" value="FAM172 FAMILY PROTEIN HOMOLOG CG10038"/>
    <property type="match status" value="1"/>
</dbReference>
<accession>A0A6P8KBI9</accession>
<dbReference type="GO" id="GO:0031048">
    <property type="term" value="P:regulatory ncRNA-mediated heterochromatin formation"/>
    <property type="evidence" value="ECO:0007669"/>
    <property type="project" value="TreeGrafter"/>
</dbReference>
<keyword evidence="2" id="KW-1185">Reference proteome</keyword>
<dbReference type="GeneID" id="117144863"/>
<dbReference type="Pfam" id="PF22749">
    <property type="entry name" value="Arb2"/>
    <property type="match status" value="1"/>
</dbReference>
<dbReference type="RefSeq" id="XP_033166158.1">
    <property type="nucleotide sequence ID" value="XM_033310267.1"/>
</dbReference>
<dbReference type="GO" id="GO:0035197">
    <property type="term" value="F:siRNA binding"/>
    <property type="evidence" value="ECO:0007669"/>
    <property type="project" value="TreeGrafter"/>
</dbReference>
<dbReference type="InterPro" id="IPR048263">
    <property type="entry name" value="Arb2"/>
</dbReference>
<dbReference type="FunFam" id="3.40.50.1820:FF:000257">
    <property type="entry name" value="Uncharacterized protein, isoform A"/>
    <property type="match status" value="1"/>
</dbReference>
<evidence type="ECO:0000259" key="1">
    <source>
        <dbReference type="Pfam" id="PF22749"/>
    </source>
</evidence>
<dbReference type="PANTHER" id="PTHR21357:SF4">
    <property type="entry name" value="FAM172 FAMILY PROTEIN HOMOLOG CG10038"/>
    <property type="match status" value="1"/>
</dbReference>
<name>A0A6P8KBI9_DROMA</name>
<dbReference type="Gene3D" id="3.40.50.1820">
    <property type="entry name" value="alpha/beta hydrolase"/>
    <property type="match status" value="1"/>
</dbReference>
<gene>
    <name evidence="3" type="primary">LOC117144863</name>
</gene>
<dbReference type="SUPFAM" id="SSF53474">
    <property type="entry name" value="alpha/beta-Hydrolases"/>
    <property type="match status" value="1"/>
</dbReference>
<protein>
    <submittedName>
        <fullName evidence="3">FAM172 family protein homolog CG10038 isoform X1</fullName>
    </submittedName>
</protein>
<dbReference type="AlphaFoldDB" id="A0A6P8KBI9"/>
<proteinExistence type="predicted"/>
<evidence type="ECO:0000313" key="2">
    <source>
        <dbReference type="Proteomes" id="UP000515162"/>
    </source>
</evidence>
<dbReference type="InterPro" id="IPR029058">
    <property type="entry name" value="AB_hydrolase_fold"/>
</dbReference>
<reference evidence="3" key="1">
    <citation type="submission" date="2025-08" db="UniProtKB">
        <authorList>
            <consortium name="RefSeq"/>
        </authorList>
    </citation>
    <scope>IDENTIFICATION</scope>
    <source>
        <strain evidence="3">Mau12</strain>
        <tissue evidence="3">Whole Body</tissue>
    </source>
</reference>
<dbReference type="InterPro" id="IPR053858">
    <property type="entry name" value="Arb2_dom"/>
</dbReference>
<sequence length="325" mass="36563">MWSRLIQIFRPLRSFRMSHSPPPASNCEEALIQLKNFGYAFDGEGVLRKVDPATGEPGKELFSYNVSDDAAENEKHYQKLANQIPEIVYALLEKNGLSRTYIPFDQPPERSSFVFSQPAKLSQSKKLLVLIHGSGYVKAGQWARSLIINNSLDHGTQLPYVRQAQKLGYDILITNANDCTRFYNGKENPIKGVNTSVEHTKYVWQNIVLPAKPESVAIVAHSYGGSLTLDLVERFPDFFKESVFAIAFTDAAMGSPQAKNKEYLCDVACDWVASNTPLDTPVSQSKSSIRRISAGHTKHEWTSYSAIDSVFKFIEEKYEQRANKK</sequence>
<feature type="domain" description="Arb2" evidence="1">
    <location>
        <begin position="33"/>
        <end position="277"/>
    </location>
</feature>
<dbReference type="GO" id="GO:0005634">
    <property type="term" value="C:nucleus"/>
    <property type="evidence" value="ECO:0007669"/>
    <property type="project" value="TreeGrafter"/>
</dbReference>
<dbReference type="Proteomes" id="UP000515162">
    <property type="component" value="Chromosome 3R"/>
</dbReference>